<sequence>MERLILRIPKLMKYLHLASSKCFRKNEAFEITGIEESLEEGRWKSKSLAWFTCNLQSIIVARTIDMDTITTGVSAMMRREVGEDREDVYGIVKDYGITDWRHIA</sequence>
<proteinExistence type="predicted"/>
<accession>A0ACC0BNY4</accession>
<protein>
    <submittedName>
        <fullName evidence="1">Uncharacterized protein</fullName>
    </submittedName>
</protein>
<keyword evidence="2" id="KW-1185">Reference proteome</keyword>
<name>A0ACC0BNY4_CATRO</name>
<gene>
    <name evidence="1" type="ORF">M9H77_14729</name>
</gene>
<evidence type="ECO:0000313" key="2">
    <source>
        <dbReference type="Proteomes" id="UP001060085"/>
    </source>
</evidence>
<organism evidence="1 2">
    <name type="scientific">Catharanthus roseus</name>
    <name type="common">Madagascar periwinkle</name>
    <name type="synonym">Vinca rosea</name>
    <dbReference type="NCBI Taxonomy" id="4058"/>
    <lineage>
        <taxon>Eukaryota</taxon>
        <taxon>Viridiplantae</taxon>
        <taxon>Streptophyta</taxon>
        <taxon>Embryophyta</taxon>
        <taxon>Tracheophyta</taxon>
        <taxon>Spermatophyta</taxon>
        <taxon>Magnoliopsida</taxon>
        <taxon>eudicotyledons</taxon>
        <taxon>Gunneridae</taxon>
        <taxon>Pentapetalae</taxon>
        <taxon>asterids</taxon>
        <taxon>lamiids</taxon>
        <taxon>Gentianales</taxon>
        <taxon>Apocynaceae</taxon>
        <taxon>Rauvolfioideae</taxon>
        <taxon>Vinceae</taxon>
        <taxon>Catharanthinae</taxon>
        <taxon>Catharanthus</taxon>
    </lineage>
</organism>
<dbReference type="Proteomes" id="UP001060085">
    <property type="component" value="Linkage Group LG03"/>
</dbReference>
<reference evidence="2" key="1">
    <citation type="journal article" date="2023" name="Nat. Plants">
        <title>Single-cell RNA sequencing provides a high-resolution roadmap for understanding the multicellular compartmentation of specialized metabolism.</title>
        <authorList>
            <person name="Sun S."/>
            <person name="Shen X."/>
            <person name="Li Y."/>
            <person name="Li Y."/>
            <person name="Wang S."/>
            <person name="Li R."/>
            <person name="Zhang H."/>
            <person name="Shen G."/>
            <person name="Guo B."/>
            <person name="Wei J."/>
            <person name="Xu J."/>
            <person name="St-Pierre B."/>
            <person name="Chen S."/>
            <person name="Sun C."/>
        </authorList>
    </citation>
    <scope>NUCLEOTIDE SEQUENCE [LARGE SCALE GENOMIC DNA]</scope>
</reference>
<comment type="caution">
    <text evidence="1">The sequence shown here is derived from an EMBL/GenBank/DDBJ whole genome shotgun (WGS) entry which is preliminary data.</text>
</comment>
<evidence type="ECO:0000313" key="1">
    <source>
        <dbReference type="EMBL" id="KAI5674365.1"/>
    </source>
</evidence>
<dbReference type="EMBL" id="CM044703">
    <property type="protein sequence ID" value="KAI5674365.1"/>
    <property type="molecule type" value="Genomic_DNA"/>
</dbReference>